<dbReference type="PANTHER" id="PTHR10491">
    <property type="entry name" value="DTDP-4-DEHYDRORHAMNOSE REDUCTASE"/>
    <property type="match status" value="1"/>
</dbReference>
<dbReference type="EMBL" id="LAZR01016666">
    <property type="protein sequence ID" value="KKM03504.1"/>
    <property type="molecule type" value="Genomic_DNA"/>
</dbReference>
<dbReference type="GO" id="GO:0048269">
    <property type="term" value="C:methionine adenosyltransferase complex"/>
    <property type="evidence" value="ECO:0007669"/>
    <property type="project" value="TreeGrafter"/>
</dbReference>
<dbReference type="InterPro" id="IPR005913">
    <property type="entry name" value="dTDP_dehydrorham_reduct"/>
</dbReference>
<proteinExistence type="predicted"/>
<dbReference type="PANTHER" id="PTHR10491:SF4">
    <property type="entry name" value="METHIONINE ADENOSYLTRANSFERASE 2 SUBUNIT BETA"/>
    <property type="match status" value="1"/>
</dbReference>
<dbReference type="GO" id="GO:0048270">
    <property type="term" value="F:methionine adenosyltransferase regulator activity"/>
    <property type="evidence" value="ECO:0007669"/>
    <property type="project" value="TreeGrafter"/>
</dbReference>
<evidence type="ECO:0000259" key="1">
    <source>
        <dbReference type="Pfam" id="PF04321"/>
    </source>
</evidence>
<comment type="caution">
    <text evidence="2">The sequence shown here is derived from an EMBL/GenBank/DDBJ whole genome shotgun (WGS) entry which is preliminary data.</text>
</comment>
<organism evidence="2">
    <name type="scientific">marine sediment metagenome</name>
    <dbReference type="NCBI Taxonomy" id="412755"/>
    <lineage>
        <taxon>unclassified sequences</taxon>
        <taxon>metagenomes</taxon>
        <taxon>ecological metagenomes</taxon>
    </lineage>
</organism>
<dbReference type="SUPFAM" id="SSF51735">
    <property type="entry name" value="NAD(P)-binding Rossmann-fold domains"/>
    <property type="match status" value="1"/>
</dbReference>
<sequence>MRKRVAILGATGMLGSSVYKVLKDKCDLILTARSQQQFDLLEKVHGGTSGHKKLIFNAVNHAIPSEYMVQELVRRMGGYFEVDLVINCIGVLNKFSSGGTPTAREYFMINTELPINLSKAFGARLIHPSTDCVFDGTAAPYTESSPPAPSYGLYGYAKLFADEVVKERSQVFRCCLIGEELCEDSFQMFTWFKRQKSVGGYTNWIITPITGVEFGNVCWRILAEDIKIAPNLLHLATPAISKYAILHQYKELNELDIELVPDGSVQVDKTLHTEYPEELAKLQIADFATQLKEL</sequence>
<reference evidence="2" key="1">
    <citation type="journal article" date="2015" name="Nature">
        <title>Complex archaea that bridge the gap between prokaryotes and eukaryotes.</title>
        <authorList>
            <person name="Spang A."/>
            <person name="Saw J.H."/>
            <person name="Jorgensen S.L."/>
            <person name="Zaremba-Niedzwiedzka K."/>
            <person name="Martijn J."/>
            <person name="Lind A.E."/>
            <person name="van Eijk R."/>
            <person name="Schleper C."/>
            <person name="Guy L."/>
            <person name="Ettema T.J."/>
        </authorList>
    </citation>
    <scope>NUCLEOTIDE SEQUENCE</scope>
</reference>
<name>A0A0F9GXK3_9ZZZZ</name>
<dbReference type="GO" id="GO:0006556">
    <property type="term" value="P:S-adenosylmethionine biosynthetic process"/>
    <property type="evidence" value="ECO:0007669"/>
    <property type="project" value="TreeGrafter"/>
</dbReference>
<gene>
    <name evidence="2" type="ORF">LCGC14_1773780</name>
</gene>
<dbReference type="AlphaFoldDB" id="A0A0F9GXK3"/>
<dbReference type="InterPro" id="IPR036291">
    <property type="entry name" value="NAD(P)-bd_dom_sf"/>
</dbReference>
<accession>A0A0F9GXK3</accession>
<dbReference type="InterPro" id="IPR029903">
    <property type="entry name" value="RmlD-like-bd"/>
</dbReference>
<dbReference type="Pfam" id="PF04321">
    <property type="entry name" value="RmlD_sub_bind"/>
    <property type="match status" value="1"/>
</dbReference>
<dbReference type="Gene3D" id="3.40.50.720">
    <property type="entry name" value="NAD(P)-binding Rossmann-like Domain"/>
    <property type="match status" value="1"/>
</dbReference>
<evidence type="ECO:0000313" key="2">
    <source>
        <dbReference type="EMBL" id="KKM03504.1"/>
    </source>
</evidence>
<protein>
    <recommendedName>
        <fullName evidence="1">RmlD-like substrate binding domain-containing protein</fullName>
    </recommendedName>
</protein>
<feature type="domain" description="RmlD-like substrate binding" evidence="1">
    <location>
        <begin position="4"/>
        <end position="174"/>
    </location>
</feature>